<dbReference type="SMART" id="SM00388">
    <property type="entry name" value="HisKA"/>
    <property type="match status" value="1"/>
</dbReference>
<dbReference type="SMART" id="SM00304">
    <property type="entry name" value="HAMP"/>
    <property type="match status" value="1"/>
</dbReference>
<reference evidence="11 12" key="1">
    <citation type="submission" date="2019-02" db="EMBL/GenBank/DDBJ databases">
        <title>Genomic Encyclopedia of Type Strains, Phase IV (KMG-IV): sequencing the most valuable type-strain genomes for metagenomic binning, comparative biology and taxonomic classification.</title>
        <authorList>
            <person name="Goeker M."/>
        </authorList>
    </citation>
    <scope>NUCLEOTIDE SEQUENCE [LARGE SCALE GENOMIC DNA]</scope>
    <source>
        <strain evidence="11 12">K24</strain>
    </source>
</reference>
<dbReference type="EC" id="2.7.13.3" evidence="3"/>
<dbReference type="InterPro" id="IPR005467">
    <property type="entry name" value="His_kinase_dom"/>
</dbReference>
<dbReference type="Pfam" id="PF02518">
    <property type="entry name" value="HATPase_c"/>
    <property type="match status" value="1"/>
</dbReference>
<dbReference type="EMBL" id="SGXC01000001">
    <property type="protein sequence ID" value="RZS85929.1"/>
    <property type="molecule type" value="Genomic_DNA"/>
</dbReference>
<dbReference type="PROSITE" id="PS50110">
    <property type="entry name" value="RESPONSE_REGULATORY"/>
    <property type="match status" value="1"/>
</dbReference>
<dbReference type="GO" id="GO:0005886">
    <property type="term" value="C:plasma membrane"/>
    <property type="evidence" value="ECO:0007669"/>
    <property type="project" value="TreeGrafter"/>
</dbReference>
<dbReference type="Pfam" id="PF00512">
    <property type="entry name" value="HisKA"/>
    <property type="match status" value="1"/>
</dbReference>
<dbReference type="CDD" id="cd00075">
    <property type="entry name" value="HATPase"/>
    <property type="match status" value="1"/>
</dbReference>
<dbReference type="InterPro" id="IPR004358">
    <property type="entry name" value="Sig_transdc_His_kin-like_C"/>
</dbReference>
<dbReference type="SUPFAM" id="SSF52172">
    <property type="entry name" value="CheY-like"/>
    <property type="match status" value="1"/>
</dbReference>
<dbReference type="InterPro" id="IPR036097">
    <property type="entry name" value="HisK_dim/P_sf"/>
</dbReference>
<dbReference type="Gene3D" id="6.10.340.10">
    <property type="match status" value="1"/>
</dbReference>
<evidence type="ECO:0000256" key="3">
    <source>
        <dbReference type="ARBA" id="ARBA00012438"/>
    </source>
</evidence>
<dbReference type="PANTHER" id="PTHR43047">
    <property type="entry name" value="TWO-COMPONENT HISTIDINE PROTEIN KINASE"/>
    <property type="match status" value="1"/>
</dbReference>
<keyword evidence="6 11" id="KW-0418">Kinase</keyword>
<dbReference type="PRINTS" id="PR00344">
    <property type="entry name" value="BCTRLSENSOR"/>
</dbReference>
<dbReference type="SUPFAM" id="SSF55874">
    <property type="entry name" value="ATPase domain of HSP90 chaperone/DNA topoisomerase II/histidine kinase"/>
    <property type="match status" value="1"/>
</dbReference>
<dbReference type="SMART" id="SM00448">
    <property type="entry name" value="REC"/>
    <property type="match status" value="1"/>
</dbReference>
<dbReference type="InterPro" id="IPR001789">
    <property type="entry name" value="Sig_transdc_resp-reg_receiver"/>
</dbReference>
<dbReference type="SUPFAM" id="SSF47384">
    <property type="entry name" value="Homodimeric domain of signal transducing histidine kinase"/>
    <property type="match status" value="1"/>
</dbReference>
<keyword evidence="4 7" id="KW-0597">Phosphoprotein</keyword>
<feature type="domain" description="Histidine kinase" evidence="8">
    <location>
        <begin position="270"/>
        <end position="482"/>
    </location>
</feature>
<dbReference type="CDD" id="cd00156">
    <property type="entry name" value="REC"/>
    <property type="match status" value="1"/>
</dbReference>
<sequence length="631" mass="67984">MPPMLPAALRSNSLQRDLIRLGVLPCATAAVALTLWFTHERLDALEQAFRANGAAIARQLAVASDLSLYAGDVETLRDLAENMVAKGIASRVEIGNGTGIAIAAGPESEKLKHARPFAEPVRLRATRGLTDYPRPGGPALDIGTVRVFLDDAEHRSARAASMLAGGLIGGTALLLAWLSARHMARAVARPLKRISATVSSLQGGKLDARCGPCGRNEIAALASDVDHMAQRLQDAYSSQEERIQAATREALARLSQAEQATRSRTRFLATASHDLRQPVHAMGLFIDGLLPTASAAQLPAMQRLQEGTQVMSALLDALLDISRLDANVLSPSYAPVRVRDLFEQLDAMHGAIAREAGVDLVWRDRGRAVMTDASLVMRVLDNLVRNAVRHSEGGRVLVAARRDGGGTRIEVRDNGIGVAPIQQSRIFEEFYQVANPQRDRRNGFGLGLSICARIARLLRTDIRVRSALRRGSTFSLLLPATDAPPVAPLAAAPEAAGATSLDLDCLLIDDDEAILEGTAHLLRQWNCRVDQARTADDALRKLRDASRRYDVILCDLQLGDSDDGLALLLQARELRPRATAIMISGTTTPDILQRIREASVTLLTKPVAPAKLRALLGRWTPAGRGARSASL</sequence>
<dbReference type="CDD" id="cd00082">
    <property type="entry name" value="HisKA"/>
    <property type="match status" value="1"/>
</dbReference>
<evidence type="ECO:0000256" key="2">
    <source>
        <dbReference type="ARBA" id="ARBA00004370"/>
    </source>
</evidence>
<dbReference type="SUPFAM" id="SSF158472">
    <property type="entry name" value="HAMP domain-like"/>
    <property type="match status" value="1"/>
</dbReference>
<keyword evidence="5" id="KW-0808">Transferase</keyword>
<dbReference type="Gene3D" id="3.40.50.2300">
    <property type="match status" value="1"/>
</dbReference>
<gene>
    <name evidence="11" type="ORF">EV675_1959</name>
</gene>
<organism evidence="11 12">
    <name type="scientific">Pigmentiphaga kullae</name>
    <dbReference type="NCBI Taxonomy" id="151784"/>
    <lineage>
        <taxon>Bacteria</taxon>
        <taxon>Pseudomonadati</taxon>
        <taxon>Pseudomonadota</taxon>
        <taxon>Betaproteobacteria</taxon>
        <taxon>Burkholderiales</taxon>
        <taxon>Alcaligenaceae</taxon>
        <taxon>Pigmentiphaga</taxon>
    </lineage>
</organism>
<dbReference type="InterPro" id="IPR011006">
    <property type="entry name" value="CheY-like_superfamily"/>
</dbReference>
<dbReference type="InterPro" id="IPR036890">
    <property type="entry name" value="HATPase_C_sf"/>
</dbReference>
<feature type="modified residue" description="4-aspartylphosphate" evidence="7">
    <location>
        <position position="555"/>
    </location>
</feature>
<dbReference type="InterPro" id="IPR003661">
    <property type="entry name" value="HisK_dim/P_dom"/>
</dbReference>
<dbReference type="OrthoDB" id="567977at2"/>
<comment type="caution">
    <text evidence="11">The sequence shown here is derived from an EMBL/GenBank/DDBJ whole genome shotgun (WGS) entry which is preliminary data.</text>
</comment>
<dbReference type="AlphaFoldDB" id="A0A4Q7NLG9"/>
<evidence type="ECO:0000256" key="7">
    <source>
        <dbReference type="PROSITE-ProRule" id="PRU00169"/>
    </source>
</evidence>
<dbReference type="Gene3D" id="1.10.287.130">
    <property type="match status" value="1"/>
</dbReference>
<feature type="domain" description="Response regulatory" evidence="9">
    <location>
        <begin position="504"/>
        <end position="620"/>
    </location>
</feature>
<dbReference type="GO" id="GO:0000155">
    <property type="term" value="F:phosphorelay sensor kinase activity"/>
    <property type="evidence" value="ECO:0007669"/>
    <property type="project" value="InterPro"/>
</dbReference>
<dbReference type="GO" id="GO:0009927">
    <property type="term" value="F:histidine phosphotransfer kinase activity"/>
    <property type="evidence" value="ECO:0007669"/>
    <property type="project" value="TreeGrafter"/>
</dbReference>
<comment type="catalytic activity">
    <reaction evidence="1">
        <text>ATP + protein L-histidine = ADP + protein N-phospho-L-histidine.</text>
        <dbReference type="EC" id="2.7.13.3"/>
    </reaction>
</comment>
<evidence type="ECO:0000259" key="9">
    <source>
        <dbReference type="PROSITE" id="PS50110"/>
    </source>
</evidence>
<evidence type="ECO:0000313" key="12">
    <source>
        <dbReference type="Proteomes" id="UP000292445"/>
    </source>
</evidence>
<dbReference type="InterPro" id="IPR003660">
    <property type="entry name" value="HAMP_dom"/>
</dbReference>
<dbReference type="CDD" id="cd06225">
    <property type="entry name" value="HAMP"/>
    <property type="match status" value="1"/>
</dbReference>
<feature type="domain" description="HAMP" evidence="10">
    <location>
        <begin position="185"/>
        <end position="237"/>
    </location>
</feature>
<evidence type="ECO:0000256" key="6">
    <source>
        <dbReference type="ARBA" id="ARBA00022777"/>
    </source>
</evidence>
<name>A0A4Q7NLG9_9BURK</name>
<proteinExistence type="predicted"/>
<evidence type="ECO:0000313" key="11">
    <source>
        <dbReference type="EMBL" id="RZS85929.1"/>
    </source>
</evidence>
<dbReference type="PROSITE" id="PS50109">
    <property type="entry name" value="HIS_KIN"/>
    <property type="match status" value="1"/>
</dbReference>
<dbReference type="Gene3D" id="3.30.565.10">
    <property type="entry name" value="Histidine kinase-like ATPase, C-terminal domain"/>
    <property type="match status" value="1"/>
</dbReference>
<evidence type="ECO:0000259" key="10">
    <source>
        <dbReference type="PROSITE" id="PS50885"/>
    </source>
</evidence>
<dbReference type="PROSITE" id="PS50885">
    <property type="entry name" value="HAMP"/>
    <property type="match status" value="1"/>
</dbReference>
<comment type="subcellular location">
    <subcellularLocation>
        <location evidence="2">Membrane</location>
    </subcellularLocation>
</comment>
<dbReference type="Proteomes" id="UP000292445">
    <property type="component" value="Unassembled WGS sequence"/>
</dbReference>
<dbReference type="RefSeq" id="WP_130357068.1">
    <property type="nucleotide sequence ID" value="NZ_SGXC01000001.1"/>
</dbReference>
<keyword evidence="12" id="KW-1185">Reference proteome</keyword>
<evidence type="ECO:0000256" key="5">
    <source>
        <dbReference type="ARBA" id="ARBA00022679"/>
    </source>
</evidence>
<dbReference type="SMART" id="SM00387">
    <property type="entry name" value="HATPase_c"/>
    <property type="match status" value="1"/>
</dbReference>
<evidence type="ECO:0000259" key="8">
    <source>
        <dbReference type="PROSITE" id="PS50109"/>
    </source>
</evidence>
<evidence type="ECO:0000256" key="1">
    <source>
        <dbReference type="ARBA" id="ARBA00000085"/>
    </source>
</evidence>
<dbReference type="Pfam" id="PF00672">
    <property type="entry name" value="HAMP"/>
    <property type="match status" value="1"/>
</dbReference>
<evidence type="ECO:0000256" key="4">
    <source>
        <dbReference type="ARBA" id="ARBA00022553"/>
    </source>
</evidence>
<protein>
    <recommendedName>
        <fullName evidence="3">histidine kinase</fullName>
        <ecNumber evidence="3">2.7.13.3</ecNumber>
    </recommendedName>
</protein>
<dbReference type="Pfam" id="PF00072">
    <property type="entry name" value="Response_reg"/>
    <property type="match status" value="1"/>
</dbReference>
<dbReference type="PANTHER" id="PTHR43047:SF9">
    <property type="entry name" value="HISTIDINE KINASE"/>
    <property type="match status" value="1"/>
</dbReference>
<accession>A0A4Q7NLG9</accession>
<dbReference type="InterPro" id="IPR003594">
    <property type="entry name" value="HATPase_dom"/>
</dbReference>